<dbReference type="EMBL" id="ABCK01000054">
    <property type="protein sequence ID" value="EDM24743.1"/>
    <property type="molecule type" value="Genomic_DNA"/>
</dbReference>
<evidence type="ECO:0000256" key="1">
    <source>
        <dbReference type="SAM" id="Phobius"/>
    </source>
</evidence>
<protein>
    <submittedName>
        <fullName evidence="2">Uncharacterized protein</fullName>
    </submittedName>
</protein>
<name>A6DUE5_9BACT</name>
<feature type="transmembrane region" description="Helical" evidence="1">
    <location>
        <begin position="72"/>
        <end position="90"/>
    </location>
</feature>
<gene>
    <name evidence="2" type="ORF">LNTAR_02629</name>
</gene>
<feature type="transmembrane region" description="Helical" evidence="1">
    <location>
        <begin position="96"/>
        <end position="116"/>
    </location>
</feature>
<feature type="transmembrane region" description="Helical" evidence="1">
    <location>
        <begin position="36"/>
        <end position="60"/>
    </location>
</feature>
<dbReference type="AlphaFoldDB" id="A6DUE5"/>
<keyword evidence="1" id="KW-0812">Transmembrane</keyword>
<keyword evidence="3" id="KW-1185">Reference proteome</keyword>
<proteinExistence type="predicted"/>
<organism evidence="2 3">
    <name type="scientific">Lentisphaera araneosa HTCC2155</name>
    <dbReference type="NCBI Taxonomy" id="313628"/>
    <lineage>
        <taxon>Bacteria</taxon>
        <taxon>Pseudomonadati</taxon>
        <taxon>Lentisphaerota</taxon>
        <taxon>Lentisphaeria</taxon>
        <taxon>Lentisphaerales</taxon>
        <taxon>Lentisphaeraceae</taxon>
        <taxon>Lentisphaera</taxon>
    </lineage>
</organism>
<sequence length="125" mass="13437">MQALSKPLSLAAILTGPALIAIYAMSANVSFLSADFVTPLSLVLINSVAVIIINEIFMTLMKDVTLGLGLKLAKSFLLIAILAIALFTQILTDPKFACFAFLIGYSSSMVFETISYKNNISKKVN</sequence>
<accession>A6DUE5</accession>
<evidence type="ECO:0000313" key="3">
    <source>
        <dbReference type="Proteomes" id="UP000004947"/>
    </source>
</evidence>
<dbReference type="Proteomes" id="UP000004947">
    <property type="component" value="Unassembled WGS sequence"/>
</dbReference>
<evidence type="ECO:0000313" key="2">
    <source>
        <dbReference type="EMBL" id="EDM24743.1"/>
    </source>
</evidence>
<keyword evidence="1" id="KW-0472">Membrane</keyword>
<keyword evidence="1" id="KW-1133">Transmembrane helix</keyword>
<comment type="caution">
    <text evidence="2">The sequence shown here is derived from an EMBL/GenBank/DDBJ whole genome shotgun (WGS) entry which is preliminary data.</text>
</comment>
<reference evidence="2 3" key="1">
    <citation type="journal article" date="2010" name="J. Bacteriol.">
        <title>Genome sequence of Lentisphaera araneosa HTCC2155T, the type species of the order Lentisphaerales in the phylum Lentisphaerae.</title>
        <authorList>
            <person name="Thrash J.C."/>
            <person name="Cho J.C."/>
            <person name="Vergin K.L."/>
            <person name="Morris R.M."/>
            <person name="Giovannoni S.J."/>
        </authorList>
    </citation>
    <scope>NUCLEOTIDE SEQUENCE [LARGE SCALE GENOMIC DNA]</scope>
    <source>
        <strain evidence="2 3">HTCC2155</strain>
    </source>
</reference>
<dbReference type="STRING" id="313628.LNTAR_02629"/>